<comment type="similarity">
    <text evidence="1">Belongs to the folylpolyglutamate synthase family.</text>
</comment>
<dbReference type="InterPro" id="IPR001645">
    <property type="entry name" value="Folylpolyglutamate_synth"/>
</dbReference>
<evidence type="ECO:0000256" key="3">
    <source>
        <dbReference type="ARBA" id="ARBA00022741"/>
    </source>
</evidence>
<comment type="caution">
    <text evidence="5">The sequence shown here is derived from an EMBL/GenBank/DDBJ whole genome shotgun (WGS) entry which is preliminary data.</text>
</comment>
<keyword evidence="3" id="KW-0547">Nucleotide-binding</keyword>
<evidence type="ECO:0000313" key="5">
    <source>
        <dbReference type="EMBL" id="MFC5754377.1"/>
    </source>
</evidence>
<dbReference type="RefSeq" id="WP_378292404.1">
    <property type="nucleotide sequence ID" value="NZ_JBHSON010000150.1"/>
</dbReference>
<keyword evidence="6" id="KW-1185">Reference proteome</keyword>
<dbReference type="Gene3D" id="3.40.1190.10">
    <property type="entry name" value="Mur-like, catalytic domain"/>
    <property type="match status" value="1"/>
</dbReference>
<keyword evidence="2" id="KW-0436">Ligase</keyword>
<dbReference type="Proteomes" id="UP001596074">
    <property type="component" value="Unassembled WGS sequence"/>
</dbReference>
<protein>
    <recommendedName>
        <fullName evidence="7">Bifunctional folylpolyglutamate synthase/dihydrofolate synthase</fullName>
    </recommendedName>
</protein>
<proteinExistence type="inferred from homology"/>
<sequence>MDPEVFFREWRRRGPDERRSLERARALAEVLRLPDADRPVLAVVGSKGKGTAAAYASAVLAAAGLRTGTVTSPAYRSNRERIRVDGQAIGEGELEHLAGGLQDAMRRLPGRTRGYLSPSGLFLLAGALHAREAGLDVLVLEAGMGGRSDEISLFPPTVAAITPVFREHAGVLGDTVAEIAVEKAGAVAPGTRAVVSAPQTGEAAAAIAETVRQITGGVVEPEAPPHAGCGLPARLLPAGLARTSAETGHLAALRFLKALGRPAPEAPRLRAVLETITLPGRLSWHTVPGTGTALLADSAIDRAGIAAALATARDRWGAIDHAVVCLPDHKDLDGAIAELGDLPVTYARLPYDRLRFSHPLPEAWDVADAADLTPERLAGLGRRLVVLGTVYFVGLVLDTVDAGTERLFQVP</sequence>
<gene>
    <name evidence="5" type="ORF">ACFPZN_52945</name>
</gene>
<dbReference type="SUPFAM" id="SSF53623">
    <property type="entry name" value="MurD-like peptide ligases, catalytic domain"/>
    <property type="match status" value="1"/>
</dbReference>
<name>A0ABW1AIM7_9ACTN</name>
<evidence type="ECO:0000256" key="2">
    <source>
        <dbReference type="ARBA" id="ARBA00022598"/>
    </source>
</evidence>
<dbReference type="PANTHER" id="PTHR11136">
    <property type="entry name" value="FOLYLPOLYGLUTAMATE SYNTHASE-RELATED"/>
    <property type="match status" value="1"/>
</dbReference>
<evidence type="ECO:0000313" key="6">
    <source>
        <dbReference type="Proteomes" id="UP001596074"/>
    </source>
</evidence>
<evidence type="ECO:0000256" key="4">
    <source>
        <dbReference type="ARBA" id="ARBA00022840"/>
    </source>
</evidence>
<keyword evidence="4" id="KW-0067">ATP-binding</keyword>
<evidence type="ECO:0008006" key="7">
    <source>
        <dbReference type="Google" id="ProtNLM"/>
    </source>
</evidence>
<dbReference type="PANTHER" id="PTHR11136:SF0">
    <property type="entry name" value="DIHYDROFOLATE SYNTHETASE-RELATED"/>
    <property type="match status" value="1"/>
</dbReference>
<evidence type="ECO:0000256" key="1">
    <source>
        <dbReference type="ARBA" id="ARBA00008276"/>
    </source>
</evidence>
<dbReference type="InterPro" id="IPR036565">
    <property type="entry name" value="Mur-like_cat_sf"/>
</dbReference>
<organism evidence="5 6">
    <name type="scientific">Actinomadura rugatobispora</name>
    <dbReference type="NCBI Taxonomy" id="1994"/>
    <lineage>
        <taxon>Bacteria</taxon>
        <taxon>Bacillati</taxon>
        <taxon>Actinomycetota</taxon>
        <taxon>Actinomycetes</taxon>
        <taxon>Streptosporangiales</taxon>
        <taxon>Thermomonosporaceae</taxon>
        <taxon>Actinomadura</taxon>
    </lineage>
</organism>
<accession>A0ABW1AIM7</accession>
<reference evidence="6" key="1">
    <citation type="journal article" date="2019" name="Int. J. Syst. Evol. Microbiol.">
        <title>The Global Catalogue of Microorganisms (GCM) 10K type strain sequencing project: providing services to taxonomists for standard genome sequencing and annotation.</title>
        <authorList>
            <consortium name="The Broad Institute Genomics Platform"/>
            <consortium name="The Broad Institute Genome Sequencing Center for Infectious Disease"/>
            <person name="Wu L."/>
            <person name="Ma J."/>
        </authorList>
    </citation>
    <scope>NUCLEOTIDE SEQUENCE [LARGE SCALE GENOMIC DNA]</scope>
    <source>
        <strain evidence="6">KCTC 42087</strain>
    </source>
</reference>
<dbReference type="EMBL" id="JBHSON010000150">
    <property type="protein sequence ID" value="MFC5754377.1"/>
    <property type="molecule type" value="Genomic_DNA"/>
</dbReference>